<proteinExistence type="predicted"/>
<sequence>SKKRGTSVSKQDDYESASVEQVKIGVNRIEMSLAHKFEGFYLQCEPMKIYEDAFLAKCKRSRDRGRFADETLEDIRSSYASVGIHVDEHTHKVTMEKFFTKEKDPTKRGTFHVVGNSHGGGVDVTEHHGDAGNHRQDLIPGDPGSHKPCTYNVYYKGDVAEKGTVLHCVLGKDSNQNHTSEGYDWEVELISGEAVGEQGITEVVVREISDDEEHGVVWEIRMKQKAGFHKPLLAASSGMGGCCVVS</sequence>
<evidence type="ECO:0000313" key="1">
    <source>
        <dbReference type="EMBL" id="GMI22514.1"/>
    </source>
</evidence>
<organism evidence="1 2">
    <name type="scientific">Tetraparma gracilis</name>
    <dbReference type="NCBI Taxonomy" id="2962635"/>
    <lineage>
        <taxon>Eukaryota</taxon>
        <taxon>Sar</taxon>
        <taxon>Stramenopiles</taxon>
        <taxon>Ochrophyta</taxon>
        <taxon>Bolidophyceae</taxon>
        <taxon>Parmales</taxon>
        <taxon>Triparmaceae</taxon>
        <taxon>Tetraparma</taxon>
    </lineage>
</organism>
<name>A0ABQ6MAF6_9STRA</name>
<accession>A0ABQ6MAF6</accession>
<evidence type="ECO:0000313" key="2">
    <source>
        <dbReference type="Proteomes" id="UP001165060"/>
    </source>
</evidence>
<dbReference type="Proteomes" id="UP001165060">
    <property type="component" value="Unassembled WGS sequence"/>
</dbReference>
<feature type="non-terminal residue" evidence="1">
    <location>
        <position position="1"/>
    </location>
</feature>
<comment type="caution">
    <text evidence="1">The sequence shown here is derived from an EMBL/GenBank/DDBJ whole genome shotgun (WGS) entry which is preliminary data.</text>
</comment>
<evidence type="ECO:0008006" key="3">
    <source>
        <dbReference type="Google" id="ProtNLM"/>
    </source>
</evidence>
<protein>
    <recommendedName>
        <fullName evidence="3">Floricaula/leafy-like transcription factor</fullName>
    </recommendedName>
</protein>
<gene>
    <name evidence="1" type="ORF">TeGR_g14765</name>
</gene>
<reference evidence="1 2" key="1">
    <citation type="journal article" date="2023" name="Commun. Biol.">
        <title>Genome analysis of Parmales, the sister group of diatoms, reveals the evolutionary specialization of diatoms from phago-mixotrophs to photoautotrophs.</title>
        <authorList>
            <person name="Ban H."/>
            <person name="Sato S."/>
            <person name="Yoshikawa S."/>
            <person name="Yamada K."/>
            <person name="Nakamura Y."/>
            <person name="Ichinomiya M."/>
            <person name="Sato N."/>
            <person name="Blanc-Mathieu R."/>
            <person name="Endo H."/>
            <person name="Kuwata A."/>
            <person name="Ogata H."/>
        </authorList>
    </citation>
    <scope>NUCLEOTIDE SEQUENCE [LARGE SCALE GENOMIC DNA]</scope>
</reference>
<dbReference type="EMBL" id="BRYB01002605">
    <property type="protein sequence ID" value="GMI22514.1"/>
    <property type="molecule type" value="Genomic_DNA"/>
</dbReference>
<keyword evidence="2" id="KW-1185">Reference proteome</keyword>